<feature type="transmembrane region" description="Helical" evidence="1">
    <location>
        <begin position="80"/>
        <end position="98"/>
    </location>
</feature>
<reference evidence="2 3" key="1">
    <citation type="submission" date="2018-09" db="EMBL/GenBank/DDBJ databases">
        <title>Genomic Encyclopedia of Archaeal and Bacterial Type Strains, Phase II (KMG-II): from individual species to whole genera.</title>
        <authorList>
            <person name="Goeker M."/>
        </authorList>
    </citation>
    <scope>NUCLEOTIDE SEQUENCE [LARGE SCALE GENOMIC DNA]</scope>
    <source>
        <strain evidence="2 3">DSM 27148</strain>
    </source>
</reference>
<sequence length="104" mass="11355">MKTTLVAALALTLTCILYPYPYLLAALLAALSAVFLFLHKKTAYWYVFGIAAVAGPLAEAIAIHFGVWSYAFPQFVGVPVWLPMVWGLTGVIVVRISNRVNRVG</sequence>
<evidence type="ECO:0000256" key="1">
    <source>
        <dbReference type="SAM" id="Phobius"/>
    </source>
</evidence>
<gene>
    <name evidence="2" type="ORF">BC643_0998</name>
</gene>
<dbReference type="OrthoDB" id="1200103at2"/>
<dbReference type="Proteomes" id="UP000283387">
    <property type="component" value="Unassembled WGS sequence"/>
</dbReference>
<keyword evidence="1" id="KW-1133">Transmembrane helix</keyword>
<comment type="caution">
    <text evidence="2">The sequence shown here is derived from an EMBL/GenBank/DDBJ whole genome shotgun (WGS) entry which is preliminary data.</text>
</comment>
<keyword evidence="1" id="KW-0812">Transmembrane</keyword>
<evidence type="ECO:0000313" key="2">
    <source>
        <dbReference type="EMBL" id="RKD90657.1"/>
    </source>
</evidence>
<dbReference type="AlphaFoldDB" id="A0A419W5D4"/>
<keyword evidence="1" id="KW-0472">Membrane</keyword>
<name>A0A419W5D4_9BACT</name>
<organism evidence="2 3">
    <name type="scientific">Mangrovibacterium diazotrophicum</name>
    <dbReference type="NCBI Taxonomy" id="1261403"/>
    <lineage>
        <taxon>Bacteria</taxon>
        <taxon>Pseudomonadati</taxon>
        <taxon>Bacteroidota</taxon>
        <taxon>Bacteroidia</taxon>
        <taxon>Marinilabiliales</taxon>
        <taxon>Prolixibacteraceae</taxon>
        <taxon>Mangrovibacterium</taxon>
    </lineage>
</organism>
<dbReference type="EMBL" id="RAPN01000001">
    <property type="protein sequence ID" value="RKD90657.1"/>
    <property type="molecule type" value="Genomic_DNA"/>
</dbReference>
<dbReference type="RefSeq" id="WP_120272045.1">
    <property type="nucleotide sequence ID" value="NZ_RAPN01000001.1"/>
</dbReference>
<proteinExistence type="predicted"/>
<keyword evidence="3" id="KW-1185">Reference proteome</keyword>
<feature type="transmembrane region" description="Helical" evidence="1">
    <location>
        <begin position="45"/>
        <end position="68"/>
    </location>
</feature>
<accession>A0A419W5D4</accession>
<evidence type="ECO:0000313" key="3">
    <source>
        <dbReference type="Proteomes" id="UP000283387"/>
    </source>
</evidence>
<protein>
    <submittedName>
        <fullName evidence="2">Uncharacterized protein</fullName>
    </submittedName>
</protein>
<feature type="transmembrane region" description="Helical" evidence="1">
    <location>
        <begin position="20"/>
        <end position="38"/>
    </location>
</feature>